<feature type="region of interest" description="Disordered" evidence="1">
    <location>
        <begin position="74"/>
        <end position="207"/>
    </location>
</feature>
<evidence type="ECO:0000259" key="3">
    <source>
        <dbReference type="Pfam" id="PF21925"/>
    </source>
</evidence>
<dbReference type="SUPFAM" id="SSF58022">
    <property type="entry name" value="XRCC4, C-terminal oligomerization domain"/>
    <property type="match status" value="1"/>
</dbReference>
<dbReference type="GO" id="GO:0006303">
    <property type="term" value="P:double-strand break repair via nonhomologous end joining"/>
    <property type="evidence" value="ECO:0007669"/>
    <property type="project" value="TreeGrafter"/>
</dbReference>
<feature type="compositionally biased region" description="Basic and acidic residues" evidence="1">
    <location>
        <begin position="78"/>
        <end position="88"/>
    </location>
</feature>
<feature type="compositionally biased region" description="Basic and acidic residues" evidence="1">
    <location>
        <begin position="156"/>
        <end position="170"/>
    </location>
</feature>
<dbReference type="GO" id="GO:0003677">
    <property type="term" value="F:DNA binding"/>
    <property type="evidence" value="ECO:0007669"/>
    <property type="project" value="InterPro"/>
</dbReference>
<reference evidence="4" key="1">
    <citation type="submission" date="2025-08" db="UniProtKB">
        <authorList>
            <consortium name="Ensembl"/>
        </authorList>
    </citation>
    <scope>IDENTIFICATION</scope>
</reference>
<dbReference type="GO" id="GO:0005958">
    <property type="term" value="C:DNA-dependent protein kinase-DNA ligase 4 complex"/>
    <property type="evidence" value="ECO:0007669"/>
    <property type="project" value="TreeGrafter"/>
</dbReference>
<dbReference type="GO" id="GO:0033152">
    <property type="term" value="P:immunoglobulin V(D)J recombination"/>
    <property type="evidence" value="ECO:0007669"/>
    <property type="project" value="TreeGrafter"/>
</dbReference>
<proteinExistence type="predicted"/>
<feature type="domain" description="XRCC4 C-terminal" evidence="3">
    <location>
        <begin position="103"/>
        <end position="173"/>
    </location>
</feature>
<dbReference type="PANTHER" id="PTHR28559:SF1">
    <property type="entry name" value="DNA REPAIR PROTEIN XRCC4"/>
    <property type="match status" value="1"/>
</dbReference>
<feature type="domain" description="XRCC4 coiled-coil" evidence="2">
    <location>
        <begin position="38"/>
        <end position="70"/>
    </location>
</feature>
<dbReference type="Proteomes" id="UP000694383">
    <property type="component" value="Unplaced"/>
</dbReference>
<accession>A0A8C8DK85</accession>
<protein>
    <submittedName>
        <fullName evidence="4">Uncharacterized protein</fullName>
    </submittedName>
</protein>
<dbReference type="Pfam" id="PF21924">
    <property type="entry name" value="XRCC4_CC"/>
    <property type="match status" value="1"/>
</dbReference>
<dbReference type="Ensembl" id="ENSOSIT00000012511.1">
    <property type="protein sequence ID" value="ENSOSIP00000011791.1"/>
    <property type="gene ID" value="ENSOSIG00000007005.1"/>
</dbReference>
<reference evidence="4" key="2">
    <citation type="submission" date="2025-09" db="UniProtKB">
        <authorList>
            <consortium name="Ensembl"/>
        </authorList>
    </citation>
    <scope>IDENTIFICATION</scope>
</reference>
<keyword evidence="5" id="KW-1185">Reference proteome</keyword>
<dbReference type="Pfam" id="PF21925">
    <property type="entry name" value="XRCC4_C"/>
    <property type="match status" value="1"/>
</dbReference>
<dbReference type="GO" id="GO:0032807">
    <property type="term" value="C:DNA ligase IV complex"/>
    <property type="evidence" value="ECO:0007669"/>
    <property type="project" value="TreeGrafter"/>
</dbReference>
<feature type="compositionally biased region" description="Low complexity" evidence="1">
    <location>
        <begin position="120"/>
        <end position="130"/>
    </location>
</feature>
<evidence type="ECO:0000313" key="4">
    <source>
        <dbReference type="Ensembl" id="ENSOSIP00000011791.1"/>
    </source>
</evidence>
<evidence type="ECO:0000256" key="1">
    <source>
        <dbReference type="SAM" id="MobiDB-lite"/>
    </source>
</evidence>
<name>A0A8C8DK85_9TELE</name>
<dbReference type="Gene3D" id="1.20.5.370">
    <property type="match status" value="1"/>
</dbReference>
<evidence type="ECO:0000313" key="5">
    <source>
        <dbReference type="Proteomes" id="UP000694383"/>
    </source>
</evidence>
<evidence type="ECO:0000259" key="2">
    <source>
        <dbReference type="Pfam" id="PF21924"/>
    </source>
</evidence>
<dbReference type="GeneTree" id="ENSGT01000000220267"/>
<feature type="compositionally biased region" description="Acidic residues" evidence="1">
    <location>
        <begin position="100"/>
        <end position="119"/>
    </location>
</feature>
<dbReference type="GO" id="GO:0010165">
    <property type="term" value="P:response to X-ray"/>
    <property type="evidence" value="ECO:0007669"/>
    <property type="project" value="TreeGrafter"/>
</dbReference>
<organism evidence="4 5">
    <name type="scientific">Oryzias sinensis</name>
    <name type="common">Chinese medaka</name>
    <dbReference type="NCBI Taxonomy" id="183150"/>
    <lineage>
        <taxon>Eukaryota</taxon>
        <taxon>Metazoa</taxon>
        <taxon>Chordata</taxon>
        <taxon>Craniata</taxon>
        <taxon>Vertebrata</taxon>
        <taxon>Euteleostomi</taxon>
        <taxon>Actinopterygii</taxon>
        <taxon>Neopterygii</taxon>
        <taxon>Teleostei</taxon>
        <taxon>Neoteleostei</taxon>
        <taxon>Acanthomorphata</taxon>
        <taxon>Ovalentaria</taxon>
        <taxon>Atherinomorphae</taxon>
        <taxon>Beloniformes</taxon>
        <taxon>Adrianichthyidae</taxon>
        <taxon>Oryziinae</taxon>
        <taxon>Oryzias</taxon>
    </lineage>
</organism>
<dbReference type="InterPro" id="IPR053963">
    <property type="entry name" value="XRCC4_C"/>
</dbReference>
<dbReference type="InterPro" id="IPR053962">
    <property type="entry name" value="XRCC4_CC"/>
</dbReference>
<dbReference type="InterPro" id="IPR010585">
    <property type="entry name" value="DNA_repair_prot_XRCC4"/>
</dbReference>
<sequence length="207" mass="22985">PSGMKAAARQDSCPVISRRAARPSLISSCRAALLPPPLKRYAGGKEALEAELYSRFVLVLNEKKAKIRRLQESVSKLQEARNSEEQKSKGSVKSTRSADQDSEEEEDEYGGSTDEEPEEAQSSPSSTPLDDSLRDITDVAPSRKRRYRHLRLQDPGVKRPDTEARQKESPCRTSQSRRSGLAPTRVALDAPPSERVSMETPSQHRAE</sequence>
<dbReference type="InterPro" id="IPR014751">
    <property type="entry name" value="XRCC4-like_C"/>
</dbReference>
<dbReference type="AlphaFoldDB" id="A0A8C8DK85"/>
<dbReference type="PANTHER" id="PTHR28559">
    <property type="entry name" value="DNA REPAIR PROTEIN XRCC4"/>
    <property type="match status" value="1"/>
</dbReference>